<proteinExistence type="predicted"/>
<dbReference type="STRING" id="578462.A0A0L0S9C3"/>
<feature type="compositionally biased region" description="Low complexity" evidence="1">
    <location>
        <begin position="285"/>
        <end position="297"/>
    </location>
</feature>
<evidence type="ECO:0000313" key="3">
    <source>
        <dbReference type="EMBL" id="KNE59052.1"/>
    </source>
</evidence>
<feature type="compositionally biased region" description="Low complexity" evidence="1">
    <location>
        <begin position="387"/>
        <end position="401"/>
    </location>
</feature>
<dbReference type="PANTHER" id="PTHR28089">
    <property type="entry name" value="PROTEIN ZDS1-RELATED"/>
    <property type="match status" value="1"/>
</dbReference>
<dbReference type="Pfam" id="PF08632">
    <property type="entry name" value="Zds_C"/>
    <property type="match status" value="1"/>
</dbReference>
<feature type="compositionally biased region" description="Basic residues" evidence="1">
    <location>
        <begin position="812"/>
        <end position="832"/>
    </location>
</feature>
<protein>
    <recommendedName>
        <fullName evidence="2">Protein Zds1 C-terminal domain-containing protein</fullName>
    </recommendedName>
</protein>
<evidence type="ECO:0000313" key="4">
    <source>
        <dbReference type="Proteomes" id="UP000054350"/>
    </source>
</evidence>
<feature type="region of interest" description="Disordered" evidence="1">
    <location>
        <begin position="25"/>
        <end position="133"/>
    </location>
</feature>
<feature type="region of interest" description="Disordered" evidence="1">
    <location>
        <begin position="684"/>
        <end position="737"/>
    </location>
</feature>
<feature type="compositionally biased region" description="Low complexity" evidence="1">
    <location>
        <begin position="461"/>
        <end position="472"/>
    </location>
</feature>
<dbReference type="GO" id="GO:0030010">
    <property type="term" value="P:establishment of cell polarity"/>
    <property type="evidence" value="ECO:0007669"/>
    <property type="project" value="TreeGrafter"/>
</dbReference>
<dbReference type="SMART" id="SM01327">
    <property type="entry name" value="Zds_C"/>
    <property type="match status" value="1"/>
</dbReference>
<dbReference type="Proteomes" id="UP000054350">
    <property type="component" value="Unassembled WGS sequence"/>
</dbReference>
<feature type="compositionally biased region" description="Basic residues" evidence="1">
    <location>
        <begin position="91"/>
        <end position="106"/>
    </location>
</feature>
<name>A0A0L0S9C3_ALLM3</name>
<dbReference type="InterPro" id="IPR040206">
    <property type="entry name" value="Zds1/2"/>
</dbReference>
<feature type="compositionally biased region" description="Basic and acidic residues" evidence="1">
    <location>
        <begin position="150"/>
        <end position="160"/>
    </location>
</feature>
<dbReference type="GO" id="GO:0005737">
    <property type="term" value="C:cytoplasm"/>
    <property type="evidence" value="ECO:0007669"/>
    <property type="project" value="TreeGrafter"/>
</dbReference>
<dbReference type="GO" id="GO:0010971">
    <property type="term" value="P:positive regulation of G2/M transition of mitotic cell cycle"/>
    <property type="evidence" value="ECO:0007669"/>
    <property type="project" value="TreeGrafter"/>
</dbReference>
<feature type="region of interest" description="Disordered" evidence="1">
    <location>
        <begin position="382"/>
        <end position="512"/>
    </location>
</feature>
<feature type="domain" description="Protein Zds1 C-terminal" evidence="2">
    <location>
        <begin position="614"/>
        <end position="666"/>
    </location>
</feature>
<reference evidence="4" key="2">
    <citation type="submission" date="2009-11" db="EMBL/GenBank/DDBJ databases">
        <title>The Genome Sequence of Allomyces macrogynus strain ATCC 38327.</title>
        <authorList>
            <consortium name="The Broad Institute Genome Sequencing Platform"/>
            <person name="Russ C."/>
            <person name="Cuomo C."/>
            <person name="Shea T."/>
            <person name="Young S.K."/>
            <person name="Zeng Q."/>
            <person name="Koehrsen M."/>
            <person name="Haas B."/>
            <person name="Borodovsky M."/>
            <person name="Guigo R."/>
            <person name="Alvarado L."/>
            <person name="Berlin A."/>
            <person name="Borenstein D."/>
            <person name="Chen Z."/>
            <person name="Engels R."/>
            <person name="Freedman E."/>
            <person name="Gellesch M."/>
            <person name="Goldberg J."/>
            <person name="Griggs A."/>
            <person name="Gujja S."/>
            <person name="Heiman D."/>
            <person name="Hepburn T."/>
            <person name="Howarth C."/>
            <person name="Jen D."/>
            <person name="Larson L."/>
            <person name="Lewis B."/>
            <person name="Mehta T."/>
            <person name="Park D."/>
            <person name="Pearson M."/>
            <person name="Roberts A."/>
            <person name="Saif S."/>
            <person name="Shenoy N."/>
            <person name="Sisk P."/>
            <person name="Stolte C."/>
            <person name="Sykes S."/>
            <person name="Walk T."/>
            <person name="White J."/>
            <person name="Yandava C."/>
            <person name="Burger G."/>
            <person name="Gray M.W."/>
            <person name="Holland P.W.H."/>
            <person name="King N."/>
            <person name="Lang F.B.F."/>
            <person name="Roger A.J."/>
            <person name="Ruiz-Trillo I."/>
            <person name="Lander E."/>
            <person name="Nusbaum C."/>
        </authorList>
    </citation>
    <scope>NUCLEOTIDE SEQUENCE [LARGE SCALE GENOMIC DNA]</scope>
    <source>
        <strain evidence="4">ATCC 38327</strain>
    </source>
</reference>
<dbReference type="InterPro" id="IPR013941">
    <property type="entry name" value="ZDS1_C"/>
</dbReference>
<dbReference type="eggNOG" id="ENOG502RC08">
    <property type="taxonomic scope" value="Eukaryota"/>
</dbReference>
<feature type="compositionally biased region" description="Polar residues" evidence="1">
    <location>
        <begin position="71"/>
        <end position="90"/>
    </location>
</feature>
<feature type="compositionally biased region" description="Acidic residues" evidence="1">
    <location>
        <begin position="791"/>
        <end position="807"/>
    </location>
</feature>
<feature type="compositionally biased region" description="Low complexity" evidence="1">
    <location>
        <begin position="833"/>
        <end position="857"/>
    </location>
</feature>
<sequence length="904" mass="91641">MQLTNNAVARVRRRKSYRESVNVVSLADDGSGKAHVVVQPVDDAAGSESDGLETVPEDGPVTSDGDGTGHPSDSASEASAPTGGASSIRRTTLKRSFRHRPVHPRGHRDADLAQTDGPAVHPHTQGTGSFRRKRSLLRQGIGAGSDAPDATDRPSDPNVRDADAEYVANSAHMPVEVPAVPTIPTIPTAPDVSIIVRAHTPGDELLTRPPGAAFVIPPERTTSLHTRARPAPRPAAKEPSALAAEPVAAPVDAPTPKPAPTPAEDVEPAHPDRVQSPPLPPRPLEPVVADAAAAPVDAPMPPPSPSSTEDTLPPALPAECTPLVGVDDTAPPVPLPPSSADAVVAPAPAPEPWSAPAAGPGPDTPLPAPTAVVPLITPLQPARGRSDSVVSVDSDAGDVSDTASISGKRHRKKLFGGFRRKNSARPSDEHSVAVAPADLAGKPAAKLPQHPVAAGPPPHAPAQTAPAPATQGKPKKSTWGWLFSSSSSSSSSNQQQHGSGGNRALTPSQAAAAAASMAAEPIAAVPPPPPVAAPPKKNGNSIVSFFRAAKKSATAAVGNGNSSTTNTMAATSTATPGKATGILAAGTTAALLAAAPGSHLASDRYGAGKPRSAALAGHLAIPLRYPIHIERAICRLAHQKLANPRRPLCHQVLISNMLVWYMSLRKAEEEMHLAQQAQLAAAAAAGGGTATPPTAPAVEPAHPTSSGWKAGRFRGSGSGGKKKRPRKAAGTAPGGARSAEIVVAAPSYAAQGYGYPDQAGGYAANGTPPPQPNSAQDATGKSDDSSGSSDSDNDSDDDDDEDEESVSDEERRRRRRAAQKARLARPRPRSSSRSRAAAAAAAAAASGGSVVPRASSGLASNPNSDDEGTGAASPDEDDDVPLGLVLQKKPAATAAATAPVVAPA</sequence>
<evidence type="ECO:0000259" key="2">
    <source>
        <dbReference type="SMART" id="SM01327"/>
    </source>
</evidence>
<feature type="region of interest" description="Disordered" evidence="1">
    <location>
        <begin position="1"/>
        <end position="20"/>
    </location>
</feature>
<feature type="compositionally biased region" description="Basic residues" evidence="1">
    <location>
        <begin position="407"/>
        <end position="423"/>
    </location>
</feature>
<organism evidence="3 4">
    <name type="scientific">Allomyces macrogynus (strain ATCC 38327)</name>
    <name type="common">Allomyces javanicus var. macrogynus</name>
    <dbReference type="NCBI Taxonomy" id="578462"/>
    <lineage>
        <taxon>Eukaryota</taxon>
        <taxon>Fungi</taxon>
        <taxon>Fungi incertae sedis</taxon>
        <taxon>Blastocladiomycota</taxon>
        <taxon>Blastocladiomycetes</taxon>
        <taxon>Blastocladiales</taxon>
        <taxon>Blastocladiaceae</taxon>
        <taxon>Allomyces</taxon>
    </lineage>
</organism>
<accession>A0A0L0S9C3</accession>
<feature type="region of interest" description="Disordered" evidence="1">
    <location>
        <begin position="221"/>
        <end position="363"/>
    </location>
</feature>
<gene>
    <name evidence="3" type="ORF">AMAG_03399</name>
</gene>
<keyword evidence="4" id="KW-1185">Reference proteome</keyword>
<dbReference type="OrthoDB" id="5589766at2759"/>
<dbReference type="VEuPathDB" id="FungiDB:AMAG_03399"/>
<reference evidence="3 4" key="1">
    <citation type="submission" date="2009-11" db="EMBL/GenBank/DDBJ databases">
        <title>Annotation of Allomyces macrogynus ATCC 38327.</title>
        <authorList>
            <consortium name="The Broad Institute Genome Sequencing Platform"/>
            <person name="Russ C."/>
            <person name="Cuomo C."/>
            <person name="Burger G."/>
            <person name="Gray M.W."/>
            <person name="Holland P.W.H."/>
            <person name="King N."/>
            <person name="Lang F.B.F."/>
            <person name="Roger A.J."/>
            <person name="Ruiz-Trillo I."/>
            <person name="Young S.K."/>
            <person name="Zeng Q."/>
            <person name="Gargeya S."/>
            <person name="Fitzgerald M."/>
            <person name="Haas B."/>
            <person name="Abouelleil A."/>
            <person name="Alvarado L."/>
            <person name="Arachchi H.M."/>
            <person name="Berlin A."/>
            <person name="Chapman S.B."/>
            <person name="Gearin G."/>
            <person name="Goldberg J."/>
            <person name="Griggs A."/>
            <person name="Gujja S."/>
            <person name="Hansen M."/>
            <person name="Heiman D."/>
            <person name="Howarth C."/>
            <person name="Larimer J."/>
            <person name="Lui A."/>
            <person name="MacDonald P.J.P."/>
            <person name="McCowen C."/>
            <person name="Montmayeur A."/>
            <person name="Murphy C."/>
            <person name="Neiman D."/>
            <person name="Pearson M."/>
            <person name="Priest M."/>
            <person name="Roberts A."/>
            <person name="Saif S."/>
            <person name="Shea T."/>
            <person name="Sisk P."/>
            <person name="Stolte C."/>
            <person name="Sykes S."/>
            <person name="Wortman J."/>
            <person name="Nusbaum C."/>
            <person name="Birren B."/>
        </authorList>
    </citation>
    <scope>NUCLEOTIDE SEQUENCE [LARGE SCALE GENOMIC DNA]</scope>
    <source>
        <strain evidence="3 4">ATCC 38327</strain>
    </source>
</reference>
<dbReference type="AlphaFoldDB" id="A0A0L0S9C3"/>
<feature type="compositionally biased region" description="Acidic residues" evidence="1">
    <location>
        <begin position="864"/>
        <end position="880"/>
    </location>
</feature>
<feature type="region of interest" description="Disordered" evidence="1">
    <location>
        <begin position="760"/>
        <end position="883"/>
    </location>
</feature>
<evidence type="ECO:0000256" key="1">
    <source>
        <dbReference type="SAM" id="MobiDB-lite"/>
    </source>
</evidence>
<dbReference type="EMBL" id="GG745334">
    <property type="protein sequence ID" value="KNE59052.1"/>
    <property type="molecule type" value="Genomic_DNA"/>
</dbReference>
<feature type="compositionally biased region" description="Low complexity" evidence="1">
    <location>
        <begin position="243"/>
        <end position="252"/>
    </location>
</feature>
<feature type="non-terminal residue" evidence="3">
    <location>
        <position position="1"/>
    </location>
</feature>
<dbReference type="PANTHER" id="PTHR28089:SF1">
    <property type="entry name" value="PROTEIN ZDS1-RELATED"/>
    <property type="match status" value="1"/>
</dbReference>
<feature type="region of interest" description="Disordered" evidence="1">
    <location>
        <begin position="141"/>
        <end position="160"/>
    </location>
</feature>